<comment type="similarity">
    <text evidence="2 7">Belongs to the membrane-bound acyltransferase family.</text>
</comment>
<keyword evidence="4 8" id="KW-0812">Transmembrane</keyword>
<dbReference type="InterPro" id="IPR004299">
    <property type="entry name" value="MBOAT_fam"/>
</dbReference>
<evidence type="ECO:0000256" key="6">
    <source>
        <dbReference type="ARBA" id="ARBA00023136"/>
    </source>
</evidence>
<sequence>MAFTSFYFLAFLAVVICLYYAFPGKARWLVLLAASYAFYLISSPRTFLFLIFTTVITFCGGRYIGRQNSEHKAYLKEHKEELSKDEKKALKAAVQKKKRKMAAIILIANFGVLAVVKYFSDIIESAASALGLGERLDLGILIPLGISFYTFQTAAYIIDIYRSKIDADDNIFKFALFVSFFPQMVQGPIARYDELAGQLYEGHSFSYKNLTYGAQLMLWGFFKKLVIADRAAILVDQVFDNYSDYSGGIVFVALLFYTIQIYGDFSGGIDIARGAARMMGIEMSHNFMRPYFSDSISEFWRRWHMSLSFWCRDYIFFSISLSKTFGKAGKSLRKIFGDRIGKLFPVLVAQMATFLTIGLWHGAEFKYIAYGLYNGGIIILGLLLEPYLKKMTKALRINTESLGWKIFCIIRTFFLIVIGRMFPRAASFGVALTMFASIFSGNGSTDFTDQIFALGLDSADFLILLAGCIIWFAISFKQEKGAGIRDTVADKPLAVRWLLFLGAFAAVLIFGVYGPGYDASAFIYRGF</sequence>
<evidence type="ECO:0000256" key="4">
    <source>
        <dbReference type="ARBA" id="ARBA00022692"/>
    </source>
</evidence>
<feature type="transmembrane region" description="Helical" evidence="8">
    <location>
        <begin position="409"/>
        <end position="439"/>
    </location>
</feature>
<feature type="transmembrane region" description="Helical" evidence="8">
    <location>
        <begin position="245"/>
        <end position="263"/>
    </location>
</feature>
<keyword evidence="6 7" id="KW-0472">Membrane</keyword>
<dbReference type="GO" id="GO:0016746">
    <property type="term" value="F:acyltransferase activity"/>
    <property type="evidence" value="ECO:0007669"/>
    <property type="project" value="UniProtKB-KW"/>
</dbReference>
<evidence type="ECO:0000256" key="7">
    <source>
        <dbReference type="PIRNR" id="PIRNR016636"/>
    </source>
</evidence>
<dbReference type="InterPro" id="IPR024194">
    <property type="entry name" value="Ac/AlaTfrase_AlgI/DltB"/>
</dbReference>
<comment type="caution">
    <text evidence="9">The sequence shown here is derived from an EMBL/GenBank/DDBJ whole genome shotgun (WGS) entry which is preliminary data.</text>
</comment>
<dbReference type="InterPro" id="IPR028362">
    <property type="entry name" value="AlgI"/>
</dbReference>
<feature type="transmembrane region" description="Helical" evidence="8">
    <location>
        <begin position="101"/>
        <end position="120"/>
    </location>
</feature>
<gene>
    <name evidence="9" type="ORF">IAD12_03130</name>
</gene>
<protein>
    <submittedName>
        <fullName evidence="9">MBOAT family protein</fullName>
    </submittedName>
</protein>
<accession>A0A9D1KVM3</accession>
<dbReference type="GO" id="GO:0042121">
    <property type="term" value="P:alginic acid biosynthetic process"/>
    <property type="evidence" value="ECO:0007669"/>
    <property type="project" value="InterPro"/>
</dbReference>
<reference evidence="9" key="2">
    <citation type="journal article" date="2021" name="PeerJ">
        <title>Extensive microbial diversity within the chicken gut microbiome revealed by metagenomics and culture.</title>
        <authorList>
            <person name="Gilroy R."/>
            <person name="Ravi A."/>
            <person name="Getino M."/>
            <person name="Pursley I."/>
            <person name="Horton D.L."/>
            <person name="Alikhan N.F."/>
            <person name="Baker D."/>
            <person name="Gharbi K."/>
            <person name="Hall N."/>
            <person name="Watson M."/>
            <person name="Adriaenssens E.M."/>
            <person name="Foster-Nyarko E."/>
            <person name="Jarju S."/>
            <person name="Secka A."/>
            <person name="Antonio M."/>
            <person name="Oren A."/>
            <person name="Chaudhuri R.R."/>
            <person name="La Ragione R."/>
            <person name="Hildebrand F."/>
            <person name="Pallen M.J."/>
        </authorList>
    </citation>
    <scope>NUCLEOTIDE SEQUENCE</scope>
    <source>
        <strain evidence="9">CHK176-22527</strain>
    </source>
</reference>
<dbReference type="PIRSF" id="PIRSF016636">
    <property type="entry name" value="AlgI_DltB"/>
    <property type="match status" value="1"/>
</dbReference>
<dbReference type="Proteomes" id="UP000824159">
    <property type="component" value="Unassembled WGS sequence"/>
</dbReference>
<proteinExistence type="inferred from homology"/>
<dbReference type="EMBL" id="DVLX01000031">
    <property type="protein sequence ID" value="HIT99230.1"/>
    <property type="molecule type" value="Genomic_DNA"/>
</dbReference>
<dbReference type="Pfam" id="PF03062">
    <property type="entry name" value="MBOAT"/>
    <property type="match status" value="1"/>
</dbReference>
<evidence type="ECO:0000256" key="1">
    <source>
        <dbReference type="ARBA" id="ARBA00004651"/>
    </source>
</evidence>
<dbReference type="AlphaFoldDB" id="A0A9D1KVM3"/>
<keyword evidence="7" id="KW-0012">Acyltransferase</keyword>
<dbReference type="PANTHER" id="PTHR13285:SF18">
    <property type="entry name" value="PROTEIN-CYSTEINE N-PALMITOYLTRANSFERASE RASP"/>
    <property type="match status" value="1"/>
</dbReference>
<feature type="transmembrane region" description="Helical" evidence="8">
    <location>
        <begin position="367"/>
        <end position="388"/>
    </location>
</feature>
<feature type="transmembrane region" description="Helical" evidence="8">
    <location>
        <begin position="170"/>
        <end position="189"/>
    </location>
</feature>
<evidence type="ECO:0000256" key="5">
    <source>
        <dbReference type="ARBA" id="ARBA00022989"/>
    </source>
</evidence>
<keyword evidence="7" id="KW-0808">Transferase</keyword>
<dbReference type="GO" id="GO:0005886">
    <property type="term" value="C:plasma membrane"/>
    <property type="evidence" value="ECO:0007669"/>
    <property type="project" value="UniProtKB-SubCell"/>
</dbReference>
<evidence type="ECO:0000256" key="8">
    <source>
        <dbReference type="SAM" id="Phobius"/>
    </source>
</evidence>
<feature type="transmembrane region" description="Helical" evidence="8">
    <location>
        <begin position="343"/>
        <end position="361"/>
    </location>
</feature>
<feature type="transmembrane region" description="Helical" evidence="8">
    <location>
        <begin position="494"/>
        <end position="513"/>
    </location>
</feature>
<organism evidence="9 10">
    <name type="scientific">Candidatus Allocopromorpha excrementavium</name>
    <dbReference type="NCBI Taxonomy" id="2840741"/>
    <lineage>
        <taxon>Bacteria</taxon>
        <taxon>Bacillati</taxon>
        <taxon>Bacillota</taxon>
        <taxon>Clostridia</taxon>
        <taxon>Eubacteriales</taxon>
        <taxon>Eubacteriaceae</taxon>
        <taxon>Eubacteriaceae incertae sedis</taxon>
        <taxon>Candidatus Allocopromorpha</taxon>
    </lineage>
</organism>
<name>A0A9D1KVM3_9FIRM</name>
<keyword evidence="5 8" id="KW-1133">Transmembrane helix</keyword>
<keyword evidence="3 7" id="KW-1003">Cell membrane</keyword>
<feature type="transmembrane region" description="Helical" evidence="8">
    <location>
        <begin position="47"/>
        <end position="65"/>
    </location>
</feature>
<dbReference type="PANTHER" id="PTHR13285">
    <property type="entry name" value="ACYLTRANSFERASE"/>
    <property type="match status" value="1"/>
</dbReference>
<evidence type="ECO:0000313" key="9">
    <source>
        <dbReference type="EMBL" id="HIT99230.1"/>
    </source>
</evidence>
<evidence type="ECO:0000313" key="10">
    <source>
        <dbReference type="Proteomes" id="UP000824159"/>
    </source>
</evidence>
<feature type="transmembrane region" description="Helical" evidence="8">
    <location>
        <begin position="140"/>
        <end position="158"/>
    </location>
</feature>
<dbReference type="PIRSF" id="PIRSF500217">
    <property type="entry name" value="AlgI"/>
    <property type="match status" value="1"/>
</dbReference>
<feature type="transmembrane region" description="Helical" evidence="8">
    <location>
        <begin position="451"/>
        <end position="474"/>
    </location>
</feature>
<evidence type="ECO:0000256" key="3">
    <source>
        <dbReference type="ARBA" id="ARBA00022475"/>
    </source>
</evidence>
<dbReference type="InterPro" id="IPR051085">
    <property type="entry name" value="MB_O-acyltransferase"/>
</dbReference>
<evidence type="ECO:0000256" key="2">
    <source>
        <dbReference type="ARBA" id="ARBA00010323"/>
    </source>
</evidence>
<reference evidence="9" key="1">
    <citation type="submission" date="2020-10" db="EMBL/GenBank/DDBJ databases">
        <authorList>
            <person name="Gilroy R."/>
        </authorList>
    </citation>
    <scope>NUCLEOTIDE SEQUENCE</scope>
    <source>
        <strain evidence="9">CHK176-22527</strain>
    </source>
</reference>
<comment type="subcellular location">
    <subcellularLocation>
        <location evidence="1">Cell membrane</location>
        <topology evidence="1">Multi-pass membrane protein</topology>
    </subcellularLocation>
</comment>